<sequence length="50" mass="5896">MVLDLKMNNPFNPTFGDVNNFYKNISKFDIFTTYQKVFKCSSDVATKFYI</sequence>
<keyword evidence="2" id="KW-1185">Reference proteome</keyword>
<comment type="caution">
    <text evidence="1">The sequence shown here is derived from an EMBL/GenBank/DDBJ whole genome shotgun (WGS) entry which is preliminary data.</text>
</comment>
<dbReference type="STRING" id="1423763.FC46_GL001254"/>
<organism evidence="1 2">
    <name type="scientific">Lactobacillus kalixensis DSM 16043</name>
    <dbReference type="NCBI Taxonomy" id="1423763"/>
    <lineage>
        <taxon>Bacteria</taxon>
        <taxon>Bacillati</taxon>
        <taxon>Bacillota</taxon>
        <taxon>Bacilli</taxon>
        <taxon>Lactobacillales</taxon>
        <taxon>Lactobacillaceae</taxon>
        <taxon>Lactobacillus</taxon>
    </lineage>
</organism>
<proteinExistence type="predicted"/>
<evidence type="ECO:0000313" key="1">
    <source>
        <dbReference type="EMBL" id="KRL88812.1"/>
    </source>
</evidence>
<dbReference type="EMBL" id="AZFM01000038">
    <property type="protein sequence ID" value="KRL88812.1"/>
    <property type="molecule type" value="Genomic_DNA"/>
</dbReference>
<accession>A0A0R1U6I1</accession>
<gene>
    <name evidence="1" type="ORF">FC46_GL001254</name>
</gene>
<dbReference type="Proteomes" id="UP000051036">
    <property type="component" value="Unassembled WGS sequence"/>
</dbReference>
<dbReference type="PATRIC" id="fig|1423763.3.peg.1271"/>
<evidence type="ECO:0000313" key="2">
    <source>
        <dbReference type="Proteomes" id="UP000051036"/>
    </source>
</evidence>
<name>A0A0R1U6I1_9LACO</name>
<protein>
    <submittedName>
        <fullName evidence="1">Uncharacterized protein</fullName>
    </submittedName>
</protein>
<reference evidence="1 2" key="1">
    <citation type="journal article" date="2015" name="Genome Announc.">
        <title>Expanding the biotechnology potential of lactobacilli through comparative genomics of 213 strains and associated genera.</title>
        <authorList>
            <person name="Sun Z."/>
            <person name="Harris H.M."/>
            <person name="McCann A."/>
            <person name="Guo C."/>
            <person name="Argimon S."/>
            <person name="Zhang W."/>
            <person name="Yang X."/>
            <person name="Jeffery I.B."/>
            <person name="Cooney J.C."/>
            <person name="Kagawa T.F."/>
            <person name="Liu W."/>
            <person name="Song Y."/>
            <person name="Salvetti E."/>
            <person name="Wrobel A."/>
            <person name="Rasinkangas P."/>
            <person name="Parkhill J."/>
            <person name="Rea M.C."/>
            <person name="O'Sullivan O."/>
            <person name="Ritari J."/>
            <person name="Douillard F.P."/>
            <person name="Paul Ross R."/>
            <person name="Yang R."/>
            <person name="Briner A.E."/>
            <person name="Felis G.E."/>
            <person name="de Vos W.M."/>
            <person name="Barrangou R."/>
            <person name="Klaenhammer T.R."/>
            <person name="Caufield P.W."/>
            <person name="Cui Y."/>
            <person name="Zhang H."/>
            <person name="O'Toole P.W."/>
        </authorList>
    </citation>
    <scope>NUCLEOTIDE SEQUENCE [LARGE SCALE GENOMIC DNA]</scope>
    <source>
        <strain evidence="1 2">DSM 16043</strain>
    </source>
</reference>
<dbReference type="AlphaFoldDB" id="A0A0R1U6I1"/>